<feature type="region of interest" description="Disordered" evidence="1">
    <location>
        <begin position="365"/>
        <end position="405"/>
    </location>
</feature>
<dbReference type="InterPro" id="IPR041677">
    <property type="entry name" value="DNA2/NAM7_AAA_11"/>
</dbReference>
<dbReference type="GO" id="GO:0004386">
    <property type="term" value="F:helicase activity"/>
    <property type="evidence" value="ECO:0007669"/>
    <property type="project" value="InterPro"/>
</dbReference>
<gene>
    <name evidence="3" type="ORF">BOTCAL_0261g00120</name>
</gene>
<comment type="caution">
    <text evidence="3">The sequence shown here is derived from an EMBL/GenBank/DDBJ whole genome shotgun (WGS) entry which is preliminary data.</text>
</comment>
<sequence>MAETTMDNHSSEVKAPATAETTKINIPPIIQPRRHVTCFSNFPIGDAKRTTLRGNTDLESASQSILMDYGEVNLNCQILISQKVLIKKGPKNPTCASQFELLAGIPLRSISNYVFNHIKDKAELPESVQKVLPEDWSPALGISLITFESSHVFLSDVSIPPTQSAKAGEMMASFIDCVRQSKNAKATHQFCILVRTRTDNDWNMFFRLESAWRKSSSLDPIFRWIRSCPEKHQLHIGKILAPADRPPLSVEGLVISPKFYWQSPLEYKIHLVYAYNNEHLCSVASQVAWEGCSLLSSFAAISHSDSIMDNENDNSLHKMYSCTTQLPANFTGDFPEPGDFIDMVLVSFEIPDCPLPEEEDLLSAQQEAEELERERDYERQQDAESTNDWHHPRKSPSEMREERQALDDEYNAELAKIWRGHVVSIFDGKITVIITRPSDPRWKGRKSTQPRVNTIIPVHDHNRFPFISRYLEELPILREHRVILRPVCSSQTYRDTIGGINRFFDTKYEPNELLSRVSAHLSEVLITRDLDTPFTPVDLFQDCMASDWNEFTTTMSPRQLAAFKDIRYEHGLVVIPGCVASGKTRCAVTLSVCILNREEASNKVLAVSETNVNVDSLAREFVEVLRHPDPAKQKDRVVLRLLAVRGEKEQLKEKVAPLIHKVNYTIDPETAAEFLSETDKMLCQMAEAAEARRKAGDKRRTPAIFNLTLSEAMWHTLNEGIAEGDNLCESLKSMLDTLVDNPDDPTFNTKGLNELMSHLCSSTIRKADVIVSTMSLAIHPSIIKMLSRQITWCLIEEGGKVGSGPFVSLVAAYNNARGFIIDGDAAQQTTYAKSHLNPKFPNPFSFVLKESALEIGMHLSPNHIMLREGFRSYTHNFNAFISAYWYREMMIDGNFYKRKPPQWKFCHDFLKNNLGVRSDDNFLVFHMESHSHRQNHSGSSENLTHRLVALSIIKRLLADLDGVPPSEFDKQQFQIEYLNQRVNANGFKKVQGISRDVTIVDMTLGGKLTAFSDDSRDLLVNSTRHKHMIIFLTSTEAANPSSYGDKSSAVFMKGAGKNWCSITEFAKANGSRVDI</sequence>
<proteinExistence type="predicted"/>
<feature type="compositionally biased region" description="Basic and acidic residues" evidence="1">
    <location>
        <begin position="372"/>
        <end position="405"/>
    </location>
</feature>
<dbReference type="Proteomes" id="UP000297299">
    <property type="component" value="Unassembled WGS sequence"/>
</dbReference>
<dbReference type="EMBL" id="PHWZ01000260">
    <property type="protein sequence ID" value="TEY52012.1"/>
    <property type="molecule type" value="Genomic_DNA"/>
</dbReference>
<dbReference type="OrthoDB" id="3564896at2759"/>
<evidence type="ECO:0000313" key="3">
    <source>
        <dbReference type="EMBL" id="TEY52012.1"/>
    </source>
</evidence>
<evidence type="ECO:0000313" key="4">
    <source>
        <dbReference type="Proteomes" id="UP000297299"/>
    </source>
</evidence>
<keyword evidence="4" id="KW-1185">Reference proteome</keyword>
<protein>
    <recommendedName>
        <fullName evidence="2">DNA2/NAM7 helicase helicase domain-containing protein</fullName>
    </recommendedName>
</protein>
<dbReference type="InterPro" id="IPR027417">
    <property type="entry name" value="P-loop_NTPase"/>
</dbReference>
<dbReference type="AlphaFoldDB" id="A0A4Y8CW50"/>
<reference evidence="3 4" key="1">
    <citation type="submission" date="2017-11" db="EMBL/GenBank/DDBJ databases">
        <title>Comparative genomics of Botrytis spp.</title>
        <authorList>
            <person name="Valero-Jimenez C.A."/>
            <person name="Tapia P."/>
            <person name="Veloso J."/>
            <person name="Silva-Moreno E."/>
            <person name="Staats M."/>
            <person name="Valdes J.H."/>
            <person name="Van Kan J.A.L."/>
        </authorList>
    </citation>
    <scope>NUCLEOTIDE SEQUENCE [LARGE SCALE GENOMIC DNA]</scope>
    <source>
        <strain evidence="3 4">MUCL2830</strain>
    </source>
</reference>
<evidence type="ECO:0000256" key="1">
    <source>
        <dbReference type="SAM" id="MobiDB-lite"/>
    </source>
</evidence>
<name>A0A4Y8CW50_9HELO</name>
<accession>A0A4Y8CW50</accession>
<feature type="domain" description="DNA2/NAM7 helicase helicase" evidence="2">
    <location>
        <begin position="558"/>
        <end position="799"/>
    </location>
</feature>
<evidence type="ECO:0000259" key="2">
    <source>
        <dbReference type="Pfam" id="PF13086"/>
    </source>
</evidence>
<dbReference type="Pfam" id="PF13086">
    <property type="entry name" value="AAA_11"/>
    <property type="match status" value="1"/>
</dbReference>
<organism evidence="3 4">
    <name type="scientific">Botryotinia calthae</name>
    <dbReference type="NCBI Taxonomy" id="38488"/>
    <lineage>
        <taxon>Eukaryota</taxon>
        <taxon>Fungi</taxon>
        <taxon>Dikarya</taxon>
        <taxon>Ascomycota</taxon>
        <taxon>Pezizomycotina</taxon>
        <taxon>Leotiomycetes</taxon>
        <taxon>Helotiales</taxon>
        <taxon>Sclerotiniaceae</taxon>
        <taxon>Botryotinia</taxon>
    </lineage>
</organism>
<dbReference type="Gene3D" id="3.40.50.300">
    <property type="entry name" value="P-loop containing nucleotide triphosphate hydrolases"/>
    <property type="match status" value="1"/>
</dbReference>
<dbReference type="SUPFAM" id="SSF52540">
    <property type="entry name" value="P-loop containing nucleoside triphosphate hydrolases"/>
    <property type="match status" value="1"/>
</dbReference>